<evidence type="ECO:0000313" key="1">
    <source>
        <dbReference type="EMBL" id="MFC6355323.1"/>
    </source>
</evidence>
<dbReference type="EMBL" id="JBHSTP010000001">
    <property type="protein sequence ID" value="MFC6355323.1"/>
    <property type="molecule type" value="Genomic_DNA"/>
</dbReference>
<protein>
    <submittedName>
        <fullName evidence="1">Uncharacterized protein</fullName>
    </submittedName>
</protein>
<accession>A0ABW1VC59</accession>
<evidence type="ECO:0000313" key="2">
    <source>
        <dbReference type="Proteomes" id="UP001596306"/>
    </source>
</evidence>
<comment type="caution">
    <text evidence="1">The sequence shown here is derived from an EMBL/GenBank/DDBJ whole genome shotgun (WGS) entry which is preliminary data.</text>
</comment>
<dbReference type="Gene3D" id="1.10.10.60">
    <property type="entry name" value="Homeodomain-like"/>
    <property type="match status" value="1"/>
</dbReference>
<organism evidence="1 2">
    <name type="scientific">Luethyella okanaganae</name>
    <dbReference type="NCBI Taxonomy" id="69372"/>
    <lineage>
        <taxon>Bacteria</taxon>
        <taxon>Bacillati</taxon>
        <taxon>Actinomycetota</taxon>
        <taxon>Actinomycetes</taxon>
        <taxon>Micrococcales</taxon>
        <taxon>Microbacteriaceae</taxon>
        <taxon>Luethyella</taxon>
    </lineage>
</organism>
<dbReference type="InterPro" id="IPR013324">
    <property type="entry name" value="RNA_pol_sigma_r3/r4-like"/>
</dbReference>
<dbReference type="SUPFAM" id="SSF88659">
    <property type="entry name" value="Sigma3 and sigma4 domains of RNA polymerase sigma factors"/>
    <property type="match status" value="1"/>
</dbReference>
<sequence length="128" mass="13795">MPGTYTQITDPRGRVVAAIEKVQNPVTPQMAVDMVARYEAGASIREVAAAFNVHRETAARHLRSAGAQLRKAGLTKDQTARAEVLYLSGQTLAQVGEKFGVSQGTIGRCLRERGVELRQPLVRAHGSA</sequence>
<name>A0ABW1VC59_9MICO</name>
<proteinExistence type="predicted"/>
<gene>
    <name evidence="1" type="ORF">ACFQB0_04265</name>
</gene>
<keyword evidence="2" id="KW-1185">Reference proteome</keyword>
<dbReference type="RefSeq" id="WP_386727988.1">
    <property type="nucleotide sequence ID" value="NZ_JBHSTP010000001.1"/>
</dbReference>
<reference evidence="2" key="1">
    <citation type="journal article" date="2019" name="Int. J. Syst. Evol. Microbiol.">
        <title>The Global Catalogue of Microorganisms (GCM) 10K type strain sequencing project: providing services to taxonomists for standard genome sequencing and annotation.</title>
        <authorList>
            <consortium name="The Broad Institute Genomics Platform"/>
            <consortium name="The Broad Institute Genome Sequencing Center for Infectious Disease"/>
            <person name="Wu L."/>
            <person name="Ma J."/>
        </authorList>
    </citation>
    <scope>NUCLEOTIDE SEQUENCE [LARGE SCALE GENOMIC DNA]</scope>
    <source>
        <strain evidence="2">CCUG 43304</strain>
    </source>
</reference>
<dbReference type="Proteomes" id="UP001596306">
    <property type="component" value="Unassembled WGS sequence"/>
</dbReference>